<feature type="signal peptide" evidence="1">
    <location>
        <begin position="1"/>
        <end position="22"/>
    </location>
</feature>
<comment type="caution">
    <text evidence="2">The sequence shown here is derived from an EMBL/GenBank/DDBJ whole genome shotgun (WGS) entry which is preliminary data.</text>
</comment>
<feature type="chain" id="PRO_5019071306" evidence="1">
    <location>
        <begin position="23"/>
        <end position="663"/>
    </location>
</feature>
<evidence type="ECO:0000256" key="1">
    <source>
        <dbReference type="SAM" id="SignalP"/>
    </source>
</evidence>
<keyword evidence="3" id="KW-1185">Reference proteome</keyword>
<dbReference type="AlphaFoldDB" id="A0A448WFA6"/>
<evidence type="ECO:0000313" key="3">
    <source>
        <dbReference type="Proteomes" id="UP000784294"/>
    </source>
</evidence>
<accession>A0A448WFA6</accession>
<gene>
    <name evidence="2" type="ORF">PXEA_LOCUS3832</name>
</gene>
<evidence type="ECO:0000313" key="2">
    <source>
        <dbReference type="EMBL" id="VEL10392.1"/>
    </source>
</evidence>
<keyword evidence="1" id="KW-0732">Signal</keyword>
<protein>
    <submittedName>
        <fullName evidence="2">Uncharacterized protein</fullName>
    </submittedName>
</protein>
<name>A0A448WFA6_9PLAT</name>
<sequence length="663" mass="71548">MKVHAFLLSEVLILAIPIPTSSVLTARNSGSFSTTSSSLLPSSTSGLLCLKHHGPSFYLGSGITTNAIPGPTTCHGTLLKKPTTKPSNASISTQVTDEPISFADLEILSSAPNISIANANLTSSCNSYPALSNLAAKMDPLCLLHDSLNNQLINHPEADFTGFSANSLTAGPSELCKKASSKPSLRRLAWSRKAWFQRLNDDHSYNTTTTALFPVTSPNSSRWSLRPSPANPFETGEFIPVNQTPFSTHFGCRASVGWRRARVWRKNLVSGDIDNLARTDFNDLTRIRSFGLRTRPTFTSPFILGMPQPTWGSTAVDLGRLRGTDTMDPQNICTSRAFSADNPELEFPVADLSPVAGRLCLSDGPSSFLKSTSFAGSILEKTVDERPCPIFSTMPFDEPAQCVSASVRSTYPQPLLQCQQLLYTQPHDSHYCVPDKCRHLNVSHSSLSSHPHSSPIPTHLPSSTSLSSYSSVASAVSGAFEGSCWSTISTTSTGHIFFSPAKFLVSDCKMAPNSRTVFSTMTSPIPSTKTQAVTAGSTSPIASVCFGGLIDSNQISSSSSASCKPNSPSSSVVRINNSHTRLRRRCQATLKVPSSIETSIVVTTKSSPSSDLDSKIPFAHRRWSMLERSNGFDSDQRQNCDIEFAWVAVADGYLNQFVQLIVP</sequence>
<dbReference type="EMBL" id="CAAALY010008885">
    <property type="protein sequence ID" value="VEL10392.1"/>
    <property type="molecule type" value="Genomic_DNA"/>
</dbReference>
<organism evidence="2 3">
    <name type="scientific">Protopolystoma xenopodis</name>
    <dbReference type="NCBI Taxonomy" id="117903"/>
    <lineage>
        <taxon>Eukaryota</taxon>
        <taxon>Metazoa</taxon>
        <taxon>Spiralia</taxon>
        <taxon>Lophotrochozoa</taxon>
        <taxon>Platyhelminthes</taxon>
        <taxon>Monogenea</taxon>
        <taxon>Polyopisthocotylea</taxon>
        <taxon>Polystomatidea</taxon>
        <taxon>Polystomatidae</taxon>
        <taxon>Protopolystoma</taxon>
    </lineage>
</organism>
<proteinExistence type="predicted"/>
<dbReference type="Proteomes" id="UP000784294">
    <property type="component" value="Unassembled WGS sequence"/>
</dbReference>
<reference evidence="2" key="1">
    <citation type="submission" date="2018-11" db="EMBL/GenBank/DDBJ databases">
        <authorList>
            <consortium name="Pathogen Informatics"/>
        </authorList>
    </citation>
    <scope>NUCLEOTIDE SEQUENCE</scope>
</reference>